<keyword evidence="1" id="KW-0547">Nucleotide-binding</keyword>
<dbReference type="GO" id="GO:0003006">
    <property type="term" value="P:developmental process involved in reproduction"/>
    <property type="evidence" value="ECO:0007669"/>
    <property type="project" value="UniProtKB-ARBA"/>
</dbReference>
<reference evidence="3" key="2">
    <citation type="journal article" date="2020" name="BMC">
        <title>Leishmania infection induces a limited differential gene expression in the sand fly midgut.</title>
        <authorList>
            <person name="Coutinho-Abreu I.V."/>
            <person name="Serafim T.D."/>
            <person name="Meneses C."/>
            <person name="Kamhawi S."/>
            <person name="Oliveira F."/>
            <person name="Valenzuela J.G."/>
        </authorList>
    </citation>
    <scope>NUCLEOTIDE SEQUENCE</scope>
    <source>
        <strain evidence="3">Jacobina</strain>
        <tissue evidence="3">Midgut</tissue>
    </source>
</reference>
<dbReference type="GO" id="GO:0005525">
    <property type="term" value="F:GTP binding"/>
    <property type="evidence" value="ECO:0007669"/>
    <property type="project" value="UniProtKB-KW"/>
</dbReference>
<dbReference type="EMBL" id="GITU01007799">
    <property type="protein sequence ID" value="MBC1176502.1"/>
    <property type="molecule type" value="Transcribed_RNA"/>
</dbReference>
<keyword evidence="5" id="KW-1185">Reference proteome</keyword>
<dbReference type="Proteomes" id="UP000092461">
    <property type="component" value="Unassembled WGS sequence"/>
</dbReference>
<protein>
    <submittedName>
        <fullName evidence="3">Putative rho</fullName>
    </submittedName>
</protein>
<proteinExistence type="predicted"/>
<dbReference type="PANTHER" id="PTHR24072">
    <property type="entry name" value="RHO FAMILY GTPASE"/>
    <property type="match status" value="1"/>
</dbReference>
<evidence type="ECO:0000313" key="4">
    <source>
        <dbReference type="EnsemblMetazoa" id="LLOJ008733-PA"/>
    </source>
</evidence>
<dbReference type="PROSITE" id="PS51421">
    <property type="entry name" value="RAS"/>
    <property type="match status" value="1"/>
</dbReference>
<dbReference type="VEuPathDB" id="VectorBase:LLONM1_010691"/>
<dbReference type="InterPro" id="IPR001806">
    <property type="entry name" value="Small_GTPase"/>
</dbReference>
<dbReference type="Pfam" id="PF00071">
    <property type="entry name" value="Ras"/>
    <property type="match status" value="1"/>
</dbReference>
<name>A0A1B0CUU8_LUTLO</name>
<dbReference type="GO" id="GO:0003924">
    <property type="term" value="F:GTPase activity"/>
    <property type="evidence" value="ECO:0007669"/>
    <property type="project" value="InterPro"/>
</dbReference>
<dbReference type="GO" id="GO:0007264">
    <property type="term" value="P:small GTPase-mediated signal transduction"/>
    <property type="evidence" value="ECO:0007669"/>
    <property type="project" value="InterPro"/>
</dbReference>
<dbReference type="SUPFAM" id="SSF52540">
    <property type="entry name" value="P-loop containing nucleoside triphosphate hydrolases"/>
    <property type="match status" value="1"/>
</dbReference>
<evidence type="ECO:0000313" key="5">
    <source>
        <dbReference type="Proteomes" id="UP000092461"/>
    </source>
</evidence>
<dbReference type="InterPro" id="IPR003578">
    <property type="entry name" value="Small_GTPase_Rho"/>
</dbReference>
<dbReference type="InterPro" id="IPR027417">
    <property type="entry name" value="P-loop_NTPase"/>
</dbReference>
<dbReference type="GO" id="GO:0022412">
    <property type="term" value="P:cellular process involved in reproduction in multicellular organism"/>
    <property type="evidence" value="ECO:0007669"/>
    <property type="project" value="UniProtKB-ARBA"/>
</dbReference>
<reference evidence="4" key="3">
    <citation type="submission" date="2020-05" db="UniProtKB">
        <authorList>
            <consortium name="EnsemblMetazoa"/>
        </authorList>
    </citation>
    <scope>IDENTIFICATION</scope>
    <source>
        <strain evidence="4">Jacobina</strain>
    </source>
</reference>
<dbReference type="SMART" id="SM00175">
    <property type="entry name" value="RAB"/>
    <property type="match status" value="1"/>
</dbReference>
<dbReference type="NCBIfam" id="TIGR00231">
    <property type="entry name" value="small_GTP"/>
    <property type="match status" value="1"/>
</dbReference>
<accession>A0A1B0CUU8</accession>
<dbReference type="CDD" id="cd00157">
    <property type="entry name" value="Rho"/>
    <property type="match status" value="1"/>
</dbReference>
<dbReference type="GO" id="GO:0035006">
    <property type="term" value="P:melanization defense response"/>
    <property type="evidence" value="ECO:0007669"/>
    <property type="project" value="UniProtKB-ARBA"/>
</dbReference>
<dbReference type="EnsemblMetazoa" id="LLOJ008733-RA">
    <property type="protein sequence ID" value="LLOJ008733-PA"/>
    <property type="gene ID" value="LLOJ008733"/>
</dbReference>
<dbReference type="PROSITE" id="PS51420">
    <property type="entry name" value="RHO"/>
    <property type="match status" value="1"/>
</dbReference>
<dbReference type="GO" id="GO:0035099">
    <property type="term" value="P:hemocyte migration"/>
    <property type="evidence" value="ECO:0007669"/>
    <property type="project" value="UniProtKB-ARBA"/>
</dbReference>
<dbReference type="Gene3D" id="3.40.50.300">
    <property type="entry name" value="P-loop containing nucleotide triphosphate hydrolases"/>
    <property type="match status" value="1"/>
</dbReference>
<dbReference type="VEuPathDB" id="VectorBase:LLOJ008733"/>
<dbReference type="EMBL" id="AJWK01029680">
    <property type="status" value="NOT_ANNOTATED_CDS"/>
    <property type="molecule type" value="Genomic_DNA"/>
</dbReference>
<dbReference type="InterPro" id="IPR005225">
    <property type="entry name" value="Small_GTP-bd"/>
</dbReference>
<sequence length="191" mass="21802">MSLIGVTKNIVVVGNGSVGKTSLLLAFTQGTFPEIHVATVYDTEEITMTIDENEHYIKLHDTAGQEDYERLRRFSYHLADAFVLCYDITDRVSFDNIELKWIDELRGDNEDIPVILVATKEDKRNRHCVPRKEGEDLCGRIRADAFFECSAKTGKNVEEIFIEAARAAIRGSRKEPENSSWLCCCCRWFSK</sequence>
<dbReference type="GO" id="GO:0001667">
    <property type="term" value="P:ameboidal-type cell migration"/>
    <property type="evidence" value="ECO:0007669"/>
    <property type="project" value="UniProtKB-ARBA"/>
</dbReference>
<dbReference type="SMART" id="SM00174">
    <property type="entry name" value="RHO"/>
    <property type="match status" value="1"/>
</dbReference>
<organism evidence="4 5">
    <name type="scientific">Lutzomyia longipalpis</name>
    <name type="common">Sand fly</name>
    <dbReference type="NCBI Taxonomy" id="7200"/>
    <lineage>
        <taxon>Eukaryota</taxon>
        <taxon>Metazoa</taxon>
        <taxon>Ecdysozoa</taxon>
        <taxon>Arthropoda</taxon>
        <taxon>Hexapoda</taxon>
        <taxon>Insecta</taxon>
        <taxon>Pterygota</taxon>
        <taxon>Neoptera</taxon>
        <taxon>Endopterygota</taxon>
        <taxon>Diptera</taxon>
        <taxon>Nematocera</taxon>
        <taxon>Psychodoidea</taxon>
        <taxon>Psychodidae</taxon>
        <taxon>Lutzomyia</taxon>
        <taxon>Lutzomyia</taxon>
    </lineage>
</organism>
<dbReference type="SMART" id="SM00173">
    <property type="entry name" value="RAS"/>
    <property type="match status" value="1"/>
</dbReference>
<reference evidence="5" key="1">
    <citation type="submission" date="2012-05" db="EMBL/GenBank/DDBJ databases">
        <title>Whole Genome Assembly of Lutzomyia longipalpis.</title>
        <authorList>
            <person name="Richards S."/>
            <person name="Qu C."/>
            <person name="Dillon R."/>
            <person name="Worley K."/>
            <person name="Scherer S."/>
            <person name="Batterton M."/>
            <person name="Taylor A."/>
            <person name="Hawes A."/>
            <person name="Hernandez B."/>
            <person name="Kovar C."/>
            <person name="Mandapat C."/>
            <person name="Pham C."/>
            <person name="Qu C."/>
            <person name="Jing C."/>
            <person name="Bess C."/>
            <person name="Bandaranaike D."/>
            <person name="Ngo D."/>
            <person name="Ongeri F."/>
            <person name="Arias F."/>
            <person name="Lara F."/>
            <person name="Weissenberger G."/>
            <person name="Kamau G."/>
            <person name="Han H."/>
            <person name="Shen H."/>
            <person name="Dinh H."/>
            <person name="Khalil I."/>
            <person name="Jones J."/>
            <person name="Shafer J."/>
            <person name="Jayaseelan J."/>
            <person name="Quiroz J."/>
            <person name="Blankenburg K."/>
            <person name="Nguyen L."/>
            <person name="Jackson L."/>
            <person name="Francisco L."/>
            <person name="Tang L.-Y."/>
            <person name="Pu L.-L."/>
            <person name="Perales L."/>
            <person name="Lorensuhewa L."/>
            <person name="Munidasa M."/>
            <person name="Coyle M."/>
            <person name="Taylor M."/>
            <person name="Puazo M."/>
            <person name="Firestine M."/>
            <person name="Scheel M."/>
            <person name="Javaid M."/>
            <person name="Wang M."/>
            <person name="Li M."/>
            <person name="Tabassum N."/>
            <person name="Saada N."/>
            <person name="Osuji N."/>
            <person name="Aqrawi P."/>
            <person name="Fu Q."/>
            <person name="Thornton R."/>
            <person name="Raj R."/>
            <person name="Goodspeed R."/>
            <person name="Mata R."/>
            <person name="Najjar R."/>
            <person name="Gubbala S."/>
            <person name="Lee S."/>
            <person name="Denson S."/>
            <person name="Patil S."/>
            <person name="Macmil S."/>
            <person name="Qi S."/>
            <person name="Matskevitch T."/>
            <person name="Palculict T."/>
            <person name="Mathew T."/>
            <person name="Vee V."/>
            <person name="Velamala V."/>
            <person name="Korchina V."/>
            <person name="Cai W."/>
            <person name="Liu W."/>
            <person name="Dai W."/>
            <person name="Zou X."/>
            <person name="Zhu Y."/>
            <person name="Zhang Y."/>
            <person name="Wu Y.-Q."/>
            <person name="Xin Y."/>
            <person name="Nazarath L."/>
            <person name="Kovar C."/>
            <person name="Han Y."/>
            <person name="Muzny D."/>
            <person name="Gibbs R."/>
        </authorList>
    </citation>
    <scope>NUCLEOTIDE SEQUENCE [LARGE SCALE GENOMIC DNA]</scope>
    <source>
        <strain evidence="5">Jacobina</strain>
    </source>
</reference>
<dbReference type="PRINTS" id="PR00449">
    <property type="entry name" value="RASTRNSFRMNG"/>
</dbReference>
<evidence type="ECO:0000256" key="1">
    <source>
        <dbReference type="ARBA" id="ARBA00022741"/>
    </source>
</evidence>
<evidence type="ECO:0000313" key="3">
    <source>
        <dbReference type="EMBL" id="MBC1176502.1"/>
    </source>
</evidence>
<dbReference type="AlphaFoldDB" id="A0A1B0CUU8"/>
<dbReference type="PROSITE" id="PS51419">
    <property type="entry name" value="RAB"/>
    <property type="match status" value="1"/>
</dbReference>
<dbReference type="FunFam" id="3.40.50.300:FF:001447">
    <property type="entry name" value="Ras-related protein Rab-1B"/>
    <property type="match status" value="1"/>
</dbReference>
<evidence type="ECO:0000256" key="2">
    <source>
        <dbReference type="ARBA" id="ARBA00023134"/>
    </source>
</evidence>
<keyword evidence="2" id="KW-0342">GTP-binding</keyword>